<dbReference type="GO" id="GO:0051213">
    <property type="term" value="F:dioxygenase activity"/>
    <property type="evidence" value="ECO:0007669"/>
    <property type="project" value="UniProtKB-KW"/>
</dbReference>
<dbReference type="Gene3D" id="2.60.120.10">
    <property type="entry name" value="Jelly Rolls"/>
    <property type="match status" value="1"/>
</dbReference>
<dbReference type="PANTHER" id="PTHR36440">
    <property type="entry name" value="PUTATIVE (AFU_ORTHOLOGUE AFUA_8G07350)-RELATED"/>
    <property type="match status" value="1"/>
</dbReference>
<dbReference type="AlphaFoldDB" id="A0A2T5JBL9"/>
<sequence>MFPRIKEEIKIGELTLRFLFDGEDTDNSLVVFEMLVPPNTKVPAPHYHVHVDETLYVMEGTVEQLYGTETRVLNPGDKVFIKRGTVHGFNNTGTETARGLCFLSPASIGPEYFREIAAVVNAGGPPDMQKLLDIMKRHGLEPVKPA</sequence>
<dbReference type="InterPro" id="IPR014710">
    <property type="entry name" value="RmlC-like_jellyroll"/>
</dbReference>
<gene>
    <name evidence="2" type="ORF">C8P68_103421</name>
</gene>
<dbReference type="PANTHER" id="PTHR36440:SF1">
    <property type="entry name" value="PUTATIVE (AFU_ORTHOLOGUE AFUA_8G07350)-RELATED"/>
    <property type="match status" value="1"/>
</dbReference>
<dbReference type="RefSeq" id="WP_107828434.1">
    <property type="nucleotide sequence ID" value="NZ_CP160205.1"/>
</dbReference>
<organism evidence="2 3">
    <name type="scientific">Mucilaginibacter yixingensis</name>
    <dbReference type="NCBI Taxonomy" id="1295612"/>
    <lineage>
        <taxon>Bacteria</taxon>
        <taxon>Pseudomonadati</taxon>
        <taxon>Bacteroidota</taxon>
        <taxon>Sphingobacteriia</taxon>
        <taxon>Sphingobacteriales</taxon>
        <taxon>Sphingobacteriaceae</taxon>
        <taxon>Mucilaginibacter</taxon>
    </lineage>
</organism>
<dbReference type="EMBL" id="QAOQ01000003">
    <property type="protein sequence ID" value="PTQ98260.1"/>
    <property type="molecule type" value="Genomic_DNA"/>
</dbReference>
<dbReference type="Pfam" id="PF07883">
    <property type="entry name" value="Cupin_2"/>
    <property type="match status" value="1"/>
</dbReference>
<name>A0A2T5JBL9_9SPHI</name>
<evidence type="ECO:0000313" key="2">
    <source>
        <dbReference type="EMBL" id="PTQ98260.1"/>
    </source>
</evidence>
<dbReference type="InterPro" id="IPR053146">
    <property type="entry name" value="QDO-like"/>
</dbReference>
<dbReference type="SUPFAM" id="SSF51182">
    <property type="entry name" value="RmlC-like cupins"/>
    <property type="match status" value="1"/>
</dbReference>
<dbReference type="Proteomes" id="UP000244168">
    <property type="component" value="Unassembled WGS sequence"/>
</dbReference>
<accession>A0A2T5JBL9</accession>
<dbReference type="InterPro" id="IPR013096">
    <property type="entry name" value="Cupin_2"/>
</dbReference>
<keyword evidence="2" id="KW-0223">Dioxygenase</keyword>
<comment type="caution">
    <text evidence="2">The sequence shown here is derived from an EMBL/GenBank/DDBJ whole genome shotgun (WGS) entry which is preliminary data.</text>
</comment>
<dbReference type="InterPro" id="IPR011051">
    <property type="entry name" value="RmlC_Cupin_sf"/>
</dbReference>
<evidence type="ECO:0000313" key="3">
    <source>
        <dbReference type="Proteomes" id="UP000244168"/>
    </source>
</evidence>
<keyword evidence="3" id="KW-1185">Reference proteome</keyword>
<dbReference type="OrthoDB" id="1423961at2"/>
<feature type="domain" description="Cupin type-2" evidence="1">
    <location>
        <begin position="33"/>
        <end position="101"/>
    </location>
</feature>
<evidence type="ECO:0000259" key="1">
    <source>
        <dbReference type="Pfam" id="PF07883"/>
    </source>
</evidence>
<keyword evidence="2" id="KW-0560">Oxidoreductase</keyword>
<protein>
    <submittedName>
        <fullName evidence="2">Quercetin dioxygenase-like cupin family protein</fullName>
    </submittedName>
</protein>
<reference evidence="2 3" key="1">
    <citation type="submission" date="2018-04" db="EMBL/GenBank/DDBJ databases">
        <title>Genomic Encyclopedia of Archaeal and Bacterial Type Strains, Phase II (KMG-II): from individual species to whole genera.</title>
        <authorList>
            <person name="Goeker M."/>
        </authorList>
    </citation>
    <scope>NUCLEOTIDE SEQUENCE [LARGE SCALE GENOMIC DNA]</scope>
    <source>
        <strain evidence="2 3">DSM 26809</strain>
    </source>
</reference>
<proteinExistence type="predicted"/>